<comment type="caution">
    <text evidence="1">The sequence shown here is derived from an EMBL/GenBank/DDBJ whole genome shotgun (WGS) entry which is preliminary data.</text>
</comment>
<proteinExistence type="predicted"/>
<dbReference type="AlphaFoldDB" id="X0ZSL0"/>
<name>X0ZSL0_9ZZZZ</name>
<reference evidence="1" key="1">
    <citation type="journal article" date="2014" name="Front. Microbiol.">
        <title>High frequency of phylogenetically diverse reductive dehalogenase-homologous genes in deep subseafloor sedimentary metagenomes.</title>
        <authorList>
            <person name="Kawai M."/>
            <person name="Futagami T."/>
            <person name="Toyoda A."/>
            <person name="Takaki Y."/>
            <person name="Nishi S."/>
            <person name="Hori S."/>
            <person name="Arai W."/>
            <person name="Tsubouchi T."/>
            <person name="Morono Y."/>
            <person name="Uchiyama I."/>
            <person name="Ito T."/>
            <person name="Fujiyama A."/>
            <person name="Inagaki F."/>
            <person name="Takami H."/>
        </authorList>
    </citation>
    <scope>NUCLEOTIDE SEQUENCE</scope>
    <source>
        <strain evidence="1">Expedition CK06-06</strain>
    </source>
</reference>
<dbReference type="EMBL" id="BARS01052074">
    <property type="protein sequence ID" value="GAG51216.1"/>
    <property type="molecule type" value="Genomic_DNA"/>
</dbReference>
<gene>
    <name evidence="1" type="ORF">S01H1_77478</name>
</gene>
<evidence type="ECO:0008006" key="2">
    <source>
        <dbReference type="Google" id="ProtNLM"/>
    </source>
</evidence>
<sequence>NYNNNDTAMSKTKHCKRCGRTLSIEQFHRDKKSKDGRAFYCKECVSIMGKKYRDTPSGIYSGMKSRSKYYKNNRPNNYKPLKITEKDFIAWYVAEPKICAYCDIPEILLHRVDDALNNKINRLSIDCKDNEVGYKIGNIVLACNRCNYMKSDVLSFEQMRYIGQTFLKPIWQSKLAEIQ</sequence>
<protein>
    <recommendedName>
        <fullName evidence="2">HNH domain-containing protein</fullName>
    </recommendedName>
</protein>
<dbReference type="Gene3D" id="3.30.40.220">
    <property type="match status" value="1"/>
</dbReference>
<feature type="non-terminal residue" evidence="1">
    <location>
        <position position="1"/>
    </location>
</feature>
<organism evidence="1">
    <name type="scientific">marine sediment metagenome</name>
    <dbReference type="NCBI Taxonomy" id="412755"/>
    <lineage>
        <taxon>unclassified sequences</taxon>
        <taxon>metagenomes</taxon>
        <taxon>ecological metagenomes</taxon>
    </lineage>
</organism>
<accession>X0ZSL0</accession>
<evidence type="ECO:0000313" key="1">
    <source>
        <dbReference type="EMBL" id="GAG51216.1"/>
    </source>
</evidence>